<comment type="caution">
    <text evidence="2">The sequence shown here is derived from an EMBL/GenBank/DDBJ whole genome shotgun (WGS) entry which is preliminary data.</text>
</comment>
<dbReference type="RefSeq" id="WP_141966761.1">
    <property type="nucleotide sequence ID" value="NZ_VFPO01000001.1"/>
</dbReference>
<proteinExistence type="predicted"/>
<protein>
    <submittedName>
        <fullName evidence="2">Uncharacterized protein</fullName>
    </submittedName>
</protein>
<feature type="compositionally biased region" description="Basic and acidic residues" evidence="1">
    <location>
        <begin position="42"/>
        <end position="52"/>
    </location>
</feature>
<evidence type="ECO:0000313" key="3">
    <source>
        <dbReference type="Proteomes" id="UP000316706"/>
    </source>
</evidence>
<dbReference type="Proteomes" id="UP000316706">
    <property type="component" value="Unassembled WGS sequence"/>
</dbReference>
<evidence type="ECO:0000313" key="2">
    <source>
        <dbReference type="EMBL" id="TQM67747.1"/>
    </source>
</evidence>
<sequence>MARTRIGGIRVGRPDAAPDTPSHVKGVIQGNRKGAYKTQAGHHKDGTADSRRSTGIRPKKRNPILASMPNIPPG</sequence>
<dbReference type="OrthoDB" id="5147872at2"/>
<name>A0A543IB28_9ACTN</name>
<evidence type="ECO:0000256" key="1">
    <source>
        <dbReference type="SAM" id="MobiDB-lite"/>
    </source>
</evidence>
<gene>
    <name evidence="2" type="ORF">FHX41_1367</name>
</gene>
<accession>A0A543IB28</accession>
<reference evidence="2 3" key="1">
    <citation type="submission" date="2019-06" db="EMBL/GenBank/DDBJ databases">
        <title>Sequencing the genomes of 1000 actinobacteria strains.</title>
        <authorList>
            <person name="Klenk H.-P."/>
        </authorList>
    </citation>
    <scope>NUCLEOTIDE SEQUENCE [LARGE SCALE GENOMIC DNA]</scope>
    <source>
        <strain evidence="2 3">DSM 45043</strain>
    </source>
</reference>
<organism evidence="2 3">
    <name type="scientific">Actinomadura hallensis</name>
    <dbReference type="NCBI Taxonomy" id="337895"/>
    <lineage>
        <taxon>Bacteria</taxon>
        <taxon>Bacillati</taxon>
        <taxon>Actinomycetota</taxon>
        <taxon>Actinomycetes</taxon>
        <taxon>Streptosporangiales</taxon>
        <taxon>Thermomonosporaceae</taxon>
        <taxon>Actinomadura</taxon>
    </lineage>
</organism>
<keyword evidence="3" id="KW-1185">Reference proteome</keyword>
<dbReference type="EMBL" id="VFPO01000001">
    <property type="protein sequence ID" value="TQM67747.1"/>
    <property type="molecule type" value="Genomic_DNA"/>
</dbReference>
<feature type="region of interest" description="Disordered" evidence="1">
    <location>
        <begin position="1"/>
        <end position="74"/>
    </location>
</feature>
<dbReference type="AlphaFoldDB" id="A0A543IB28"/>